<evidence type="ECO:0000256" key="2">
    <source>
        <dbReference type="ARBA" id="ARBA00022741"/>
    </source>
</evidence>
<comment type="similarity">
    <text evidence="1">Belongs to the TRAFAC class TrmE-Era-EngA-EngB-Septin-like GTPase superfamily. AIG1/Toc34/Toc159-like paraseptin GTPase family. IAN subfamily.</text>
</comment>
<dbReference type="InterPro" id="IPR045058">
    <property type="entry name" value="GIMA/IAN/Toc"/>
</dbReference>
<dbReference type="GO" id="GO:0005525">
    <property type="term" value="F:GTP binding"/>
    <property type="evidence" value="ECO:0007669"/>
    <property type="project" value="UniProtKB-KW"/>
</dbReference>
<keyword evidence="2" id="KW-0547">Nucleotide-binding</keyword>
<protein>
    <recommendedName>
        <fullName evidence="4">AIG1-type G domain-containing protein</fullName>
    </recommendedName>
</protein>
<organism evidence="5 6">
    <name type="scientific">Littorina saxatilis</name>
    <dbReference type="NCBI Taxonomy" id="31220"/>
    <lineage>
        <taxon>Eukaryota</taxon>
        <taxon>Metazoa</taxon>
        <taxon>Spiralia</taxon>
        <taxon>Lophotrochozoa</taxon>
        <taxon>Mollusca</taxon>
        <taxon>Gastropoda</taxon>
        <taxon>Caenogastropoda</taxon>
        <taxon>Littorinimorpha</taxon>
        <taxon>Littorinoidea</taxon>
        <taxon>Littorinidae</taxon>
        <taxon>Littorina</taxon>
    </lineage>
</organism>
<evidence type="ECO:0000259" key="4">
    <source>
        <dbReference type="PROSITE" id="PS51720"/>
    </source>
</evidence>
<keyword evidence="6" id="KW-1185">Reference proteome</keyword>
<dbReference type="AlphaFoldDB" id="A0AAN9AKM1"/>
<evidence type="ECO:0000313" key="5">
    <source>
        <dbReference type="EMBL" id="KAK7088680.1"/>
    </source>
</evidence>
<gene>
    <name evidence="5" type="ORF">V1264_022573</name>
</gene>
<dbReference type="FunFam" id="3.40.50.300:FF:000366">
    <property type="entry name" value="GTPase, IMAP family member 2"/>
    <property type="match status" value="1"/>
</dbReference>
<dbReference type="InterPro" id="IPR027417">
    <property type="entry name" value="P-loop_NTPase"/>
</dbReference>
<dbReference type="InterPro" id="IPR006703">
    <property type="entry name" value="G_AIG1"/>
</dbReference>
<dbReference type="Gene3D" id="3.40.50.300">
    <property type="entry name" value="P-loop containing nucleotide triphosphate hydrolases"/>
    <property type="match status" value="1"/>
</dbReference>
<keyword evidence="3" id="KW-0342">GTP-binding</keyword>
<dbReference type="Proteomes" id="UP001374579">
    <property type="component" value="Unassembled WGS sequence"/>
</dbReference>
<dbReference type="Pfam" id="PF04548">
    <property type="entry name" value="AIG1"/>
    <property type="match status" value="1"/>
</dbReference>
<dbReference type="PROSITE" id="PS51720">
    <property type="entry name" value="G_AIG1"/>
    <property type="match status" value="1"/>
</dbReference>
<proteinExistence type="inferred from homology"/>
<feature type="domain" description="AIG1-type G" evidence="4">
    <location>
        <begin position="26"/>
        <end position="234"/>
    </location>
</feature>
<name>A0AAN9AKM1_9CAEN</name>
<dbReference type="EMBL" id="JBAMIC010004070">
    <property type="protein sequence ID" value="KAK7088680.1"/>
    <property type="molecule type" value="Genomic_DNA"/>
</dbReference>
<evidence type="ECO:0000313" key="6">
    <source>
        <dbReference type="Proteomes" id="UP001374579"/>
    </source>
</evidence>
<sequence length="352" mass="39025">MSGTLFKTAPSSDKKTWRFEQFNSREFDMRLMPIGRTGSGKSSVGNTILGSSAFAVSTGAFGSTTKECGVDMVVRKGKRIRVLDTCGMFDTTRPHEEVYAEIKKSHLMITPGPHAFLLVVPVEPFTKEHQETVSLLEGIFPGFYSHTILVFSKADALGDDARKRDIQLRENLQSMKELKTLVDKVSGRYVLLDNKEKDAGLLDDQVHHLLDMVHDLYEANQQHHYHSDAFRQAEEAATKGQTVIIKEAEISNSGAQNTKSALQHLLSLRVGSDFFRRSIRDASIENASRLAFVKDVEAGRTKNLLKTLSFTALTSVLPKKQSSTGSVYLPSRTGECVRDSADLKSSVDLNNP</sequence>
<reference evidence="5 6" key="1">
    <citation type="submission" date="2024-02" db="EMBL/GenBank/DDBJ databases">
        <title>Chromosome-scale genome assembly of the rough periwinkle Littorina saxatilis.</title>
        <authorList>
            <person name="De Jode A."/>
            <person name="Faria R."/>
            <person name="Formenti G."/>
            <person name="Sims Y."/>
            <person name="Smith T.P."/>
            <person name="Tracey A."/>
            <person name="Wood J.M.D."/>
            <person name="Zagrodzka Z.B."/>
            <person name="Johannesson K."/>
            <person name="Butlin R.K."/>
            <person name="Leder E.H."/>
        </authorList>
    </citation>
    <scope>NUCLEOTIDE SEQUENCE [LARGE SCALE GENOMIC DNA]</scope>
    <source>
        <strain evidence="5">Snail1</strain>
        <tissue evidence="5">Muscle</tissue>
    </source>
</reference>
<evidence type="ECO:0000256" key="3">
    <source>
        <dbReference type="ARBA" id="ARBA00023134"/>
    </source>
</evidence>
<dbReference type="SUPFAM" id="SSF52540">
    <property type="entry name" value="P-loop containing nucleoside triphosphate hydrolases"/>
    <property type="match status" value="1"/>
</dbReference>
<comment type="caution">
    <text evidence="5">The sequence shown here is derived from an EMBL/GenBank/DDBJ whole genome shotgun (WGS) entry which is preliminary data.</text>
</comment>
<dbReference type="PANTHER" id="PTHR10903:SF103">
    <property type="entry name" value="GTPASE IMAP FAMILY MEMBER GIMD1"/>
    <property type="match status" value="1"/>
</dbReference>
<dbReference type="PANTHER" id="PTHR10903">
    <property type="entry name" value="GTPASE, IMAP FAMILY MEMBER-RELATED"/>
    <property type="match status" value="1"/>
</dbReference>
<evidence type="ECO:0000256" key="1">
    <source>
        <dbReference type="ARBA" id="ARBA00008535"/>
    </source>
</evidence>
<accession>A0AAN9AKM1</accession>